<evidence type="ECO:0000256" key="1">
    <source>
        <dbReference type="SAM" id="SignalP"/>
    </source>
</evidence>
<feature type="signal peptide" evidence="1">
    <location>
        <begin position="1"/>
        <end position="18"/>
    </location>
</feature>
<organism evidence="2 4">
    <name type="scientific">Marivita cryptomonadis</name>
    <dbReference type="NCBI Taxonomy" id="505252"/>
    <lineage>
        <taxon>Bacteria</taxon>
        <taxon>Pseudomonadati</taxon>
        <taxon>Pseudomonadota</taxon>
        <taxon>Alphaproteobacteria</taxon>
        <taxon>Rhodobacterales</taxon>
        <taxon>Roseobacteraceae</taxon>
        <taxon>Marivita</taxon>
    </lineage>
</organism>
<dbReference type="Proteomes" id="UP000755667">
    <property type="component" value="Unassembled WGS sequence"/>
</dbReference>
<evidence type="ECO:0000313" key="2">
    <source>
        <dbReference type="EMBL" id="MBM2412061.1"/>
    </source>
</evidence>
<dbReference type="OrthoDB" id="7877072at2"/>
<keyword evidence="5" id="KW-1185">Reference proteome</keyword>
<evidence type="ECO:0000313" key="3">
    <source>
        <dbReference type="EMBL" id="MBM2416729.1"/>
    </source>
</evidence>
<keyword evidence="1" id="KW-0732">Signal</keyword>
<dbReference type="RefSeq" id="WP_085631771.1">
    <property type="nucleotide sequence ID" value="NZ_JAFBWU010000004.1"/>
</dbReference>
<evidence type="ECO:0000313" key="5">
    <source>
        <dbReference type="Proteomes" id="UP000809440"/>
    </source>
</evidence>
<dbReference type="Proteomes" id="UP000809440">
    <property type="component" value="Unassembled WGS sequence"/>
</dbReference>
<proteinExistence type="predicted"/>
<comment type="caution">
    <text evidence="2">The sequence shown here is derived from an EMBL/GenBank/DDBJ whole genome shotgun (WGS) entry which is preliminary data.</text>
</comment>
<dbReference type="GeneID" id="62642314"/>
<dbReference type="AlphaFoldDB" id="A0A9Q2RZ39"/>
<evidence type="ECO:0000313" key="4">
    <source>
        <dbReference type="Proteomes" id="UP000755667"/>
    </source>
</evidence>
<accession>A0A9Q2RZ39</accession>
<name>A0A9Q2RZ39_9RHOB</name>
<dbReference type="EMBL" id="JAFBXE010000004">
    <property type="protein sequence ID" value="MBM2412061.1"/>
    <property type="molecule type" value="Genomic_DNA"/>
</dbReference>
<feature type="chain" id="PRO_5040173093" evidence="1">
    <location>
        <begin position="19"/>
        <end position="221"/>
    </location>
</feature>
<sequence>MRPILLASLLVAAPYAQADVCDFRPSVLASKAGQAAKATAGSIALAASQTVRAVGVFTLENPVSGLSMISTGVNSAAAAGSSVAAGASGAMTTATAIVTAPVTITVAGLTAVALGSYEGACYLRQERITDYDEIRYIVSNLSANSDPTMFRLIPKGAEYVTLKGRNALAGEDKVRIAAAGVGPFLFDVKNLYIVDGVLMHRDAGRNTVIGNVALQVVGDAG</sequence>
<dbReference type="EMBL" id="JAFBXF010000004">
    <property type="protein sequence ID" value="MBM2416729.1"/>
    <property type="molecule type" value="Genomic_DNA"/>
</dbReference>
<protein>
    <submittedName>
        <fullName evidence="2">Uncharacterized protein</fullName>
    </submittedName>
</protein>
<gene>
    <name evidence="2" type="ORF">JQX41_07105</name>
    <name evidence="3" type="ORF">JQX48_07110</name>
</gene>
<reference evidence="2 5" key="1">
    <citation type="submission" date="2021-01" db="EMBL/GenBank/DDBJ databases">
        <title>Diatom-associated Roseobacters Show Island Model of Population Structure.</title>
        <authorList>
            <person name="Qu L."/>
            <person name="Feng X."/>
            <person name="Chen Y."/>
            <person name="Li L."/>
            <person name="Wang X."/>
            <person name="Hu Z."/>
            <person name="Wang H."/>
            <person name="Luo H."/>
        </authorList>
    </citation>
    <scope>NUCLEOTIDE SEQUENCE</scope>
    <source>
        <strain evidence="3 5">CC28-63</strain>
        <strain evidence="2">CC28-69</strain>
    </source>
</reference>